<keyword evidence="1" id="KW-0092">Biotin</keyword>
<evidence type="ECO:0000256" key="1">
    <source>
        <dbReference type="ARBA" id="ARBA00023267"/>
    </source>
</evidence>
<sequence length="167" mass="17733">MAVKLTLDGAEHDIEIVRRRPHLVLRIDGRLRTVEAVPGAGAGARDMTLDGEHVALVHAGAGGLRHVRIGGRTFDIEVIDPREEAERAGGGHDDIHAPMPGAVVSVQKQPGEAVARGETVLTIESMKLQTALPAPRDGVVAEVLKRAGETFDKDEVVARLEPLADGD</sequence>
<dbReference type="RefSeq" id="WP_269333676.1">
    <property type="nucleotide sequence ID" value="NZ_JAMZFT010000004.1"/>
</dbReference>
<dbReference type="PANTHER" id="PTHR45266">
    <property type="entry name" value="OXALOACETATE DECARBOXYLASE ALPHA CHAIN"/>
    <property type="match status" value="1"/>
</dbReference>
<dbReference type="CDD" id="cd06850">
    <property type="entry name" value="biotinyl_domain"/>
    <property type="match status" value="1"/>
</dbReference>
<dbReference type="Pfam" id="PF00364">
    <property type="entry name" value="Biotin_lipoyl"/>
    <property type="match status" value="1"/>
</dbReference>
<dbReference type="AlphaFoldDB" id="A0A9J6PIT9"/>
<evidence type="ECO:0000313" key="3">
    <source>
        <dbReference type="EMBL" id="MCP1337707.1"/>
    </source>
</evidence>
<protein>
    <recommendedName>
        <fullName evidence="2">Lipoyl-binding domain-containing protein</fullName>
    </recommendedName>
</protein>
<comment type="caution">
    <text evidence="3">The sequence shown here is derived from an EMBL/GenBank/DDBJ whole genome shotgun (WGS) entry which is preliminary data.</text>
</comment>
<name>A0A9J6PIT9_9PROT</name>
<dbReference type="InterPro" id="IPR000089">
    <property type="entry name" value="Biotin_lipoyl"/>
</dbReference>
<dbReference type="Proteomes" id="UP001055804">
    <property type="component" value="Unassembled WGS sequence"/>
</dbReference>
<dbReference type="Gene3D" id="2.40.50.100">
    <property type="match status" value="1"/>
</dbReference>
<dbReference type="InterPro" id="IPR011053">
    <property type="entry name" value="Single_hybrid_motif"/>
</dbReference>
<feature type="domain" description="Lipoyl-binding" evidence="2">
    <location>
        <begin position="85"/>
        <end position="161"/>
    </location>
</feature>
<dbReference type="PANTHER" id="PTHR45266:SF3">
    <property type="entry name" value="OXALOACETATE DECARBOXYLASE ALPHA CHAIN"/>
    <property type="match status" value="1"/>
</dbReference>
<reference evidence="3" key="1">
    <citation type="submission" date="2022-06" db="EMBL/GenBank/DDBJ databases">
        <title>Isolation and Genomics of Futiania mangrovii gen. nov., sp. nov., a Rare and Metabolically-versatile member in the Class Alphaproteobacteria.</title>
        <authorList>
            <person name="Liu L."/>
            <person name="Huang W.-C."/>
            <person name="Pan J."/>
            <person name="Li J."/>
            <person name="Huang Y."/>
            <person name="Du H."/>
            <person name="Liu Y."/>
            <person name="Li M."/>
        </authorList>
    </citation>
    <scope>NUCLEOTIDE SEQUENCE</scope>
    <source>
        <strain evidence="3">FT118</strain>
    </source>
</reference>
<evidence type="ECO:0000313" key="4">
    <source>
        <dbReference type="Proteomes" id="UP001055804"/>
    </source>
</evidence>
<organism evidence="3 4">
    <name type="scientific">Futiania mangrovi</name>
    <dbReference type="NCBI Taxonomy" id="2959716"/>
    <lineage>
        <taxon>Bacteria</taxon>
        <taxon>Pseudomonadati</taxon>
        <taxon>Pseudomonadota</taxon>
        <taxon>Alphaproteobacteria</taxon>
        <taxon>Futianiales</taxon>
        <taxon>Futianiaceae</taxon>
        <taxon>Futiania</taxon>
    </lineage>
</organism>
<dbReference type="PROSITE" id="PS50968">
    <property type="entry name" value="BIOTINYL_LIPOYL"/>
    <property type="match status" value="1"/>
</dbReference>
<dbReference type="InterPro" id="IPR050709">
    <property type="entry name" value="Biotin_Carboxyl_Carrier/Decarb"/>
</dbReference>
<dbReference type="SUPFAM" id="SSF51230">
    <property type="entry name" value="Single hybrid motif"/>
    <property type="match status" value="1"/>
</dbReference>
<dbReference type="EMBL" id="JAMZFT010000004">
    <property type="protein sequence ID" value="MCP1337707.1"/>
    <property type="molecule type" value="Genomic_DNA"/>
</dbReference>
<keyword evidence="4" id="KW-1185">Reference proteome</keyword>
<evidence type="ECO:0000259" key="2">
    <source>
        <dbReference type="PROSITE" id="PS50968"/>
    </source>
</evidence>
<accession>A0A9J6PIT9</accession>
<proteinExistence type="predicted"/>
<gene>
    <name evidence="3" type="ORF">NJQ99_14895</name>
</gene>